<proteinExistence type="predicted"/>
<dbReference type="AlphaFoldDB" id="A0A1I7U2H9"/>
<reference evidence="4" key="1">
    <citation type="submission" date="2016-11" db="UniProtKB">
        <authorList>
            <consortium name="WormBaseParasite"/>
        </authorList>
    </citation>
    <scope>IDENTIFICATION</scope>
</reference>
<evidence type="ECO:0000256" key="1">
    <source>
        <dbReference type="SAM" id="Phobius"/>
    </source>
</evidence>
<keyword evidence="3" id="KW-1185">Reference proteome</keyword>
<dbReference type="PANTHER" id="PTHR23017">
    <property type="entry name" value="SERPENTINE RECEPTOR, CLASS X"/>
    <property type="match status" value="1"/>
</dbReference>
<organism evidence="3 4">
    <name type="scientific">Caenorhabditis tropicalis</name>
    <dbReference type="NCBI Taxonomy" id="1561998"/>
    <lineage>
        <taxon>Eukaryota</taxon>
        <taxon>Metazoa</taxon>
        <taxon>Ecdysozoa</taxon>
        <taxon>Nematoda</taxon>
        <taxon>Chromadorea</taxon>
        <taxon>Rhabditida</taxon>
        <taxon>Rhabditina</taxon>
        <taxon>Rhabditomorpha</taxon>
        <taxon>Rhabditoidea</taxon>
        <taxon>Rhabditidae</taxon>
        <taxon>Peloderinae</taxon>
        <taxon>Caenorhabditis</taxon>
    </lineage>
</organism>
<dbReference type="InterPro" id="IPR019430">
    <property type="entry name" value="7TM_GPCR_serpentine_rcpt_Srx"/>
</dbReference>
<accession>A0A1I7U2H9</accession>
<name>A0A1I7U2H9_9PELO</name>
<keyword evidence="1" id="KW-0472">Membrane</keyword>
<dbReference type="Proteomes" id="UP000095282">
    <property type="component" value="Unplaced"/>
</dbReference>
<feature type="transmembrane region" description="Helical" evidence="1">
    <location>
        <begin position="67"/>
        <end position="85"/>
    </location>
</feature>
<dbReference type="Pfam" id="PF10328">
    <property type="entry name" value="7TM_GPCR_Srx"/>
    <property type="match status" value="1"/>
</dbReference>
<evidence type="ECO:0000313" key="4">
    <source>
        <dbReference type="WBParaSite" id="Csp11.Scaffold629.g14190.t1"/>
    </source>
</evidence>
<dbReference type="WBParaSite" id="Csp11.Scaffold629.g14190.t1">
    <property type="protein sequence ID" value="Csp11.Scaffold629.g14190.t1"/>
    <property type="gene ID" value="Csp11.Scaffold629.g14190"/>
</dbReference>
<keyword evidence="1" id="KW-0812">Transmembrane</keyword>
<protein>
    <submittedName>
        <fullName evidence="4">7TM_GPCR_Srx domain-containing protein</fullName>
    </submittedName>
</protein>
<feature type="transmembrane region" description="Helical" evidence="1">
    <location>
        <begin position="20"/>
        <end position="46"/>
    </location>
</feature>
<keyword evidence="1" id="KW-1133">Transmembrane helix</keyword>
<dbReference type="PANTHER" id="PTHR23017:SF2">
    <property type="entry name" value="G-PROTEIN COUPLED RECEPTORS FAMILY 1 PROFILE DOMAIN-CONTAINING PROTEIN"/>
    <property type="match status" value="1"/>
</dbReference>
<feature type="domain" description="7TM GPCR serpentine receptor class x (Srx)" evidence="2">
    <location>
        <begin position="18"/>
        <end position="116"/>
    </location>
</feature>
<evidence type="ECO:0000259" key="2">
    <source>
        <dbReference type="Pfam" id="PF10328"/>
    </source>
</evidence>
<sequence>MTIDNFLTGIIASMNCGAQLITFISAQIIPTSAIVIVDVATLVMLVTLNKKIFNSKSAEAKRREINFASQVLVQGLLFLFRGFWYRGGRNLMPEMAENWKIYWTTSFSTSVFNVFDP</sequence>
<evidence type="ECO:0000313" key="3">
    <source>
        <dbReference type="Proteomes" id="UP000095282"/>
    </source>
</evidence>